<evidence type="ECO:0000313" key="8">
    <source>
        <dbReference type="Proteomes" id="UP000323844"/>
    </source>
</evidence>
<keyword evidence="8" id="KW-1185">Reference proteome</keyword>
<keyword evidence="5" id="KW-1133">Transmembrane helix</keyword>
<reference evidence="7 8" key="1">
    <citation type="submission" date="2019-08" db="EMBL/GenBank/DDBJ databases">
        <title>Highly reduced genomes of protist endosymbionts show evolutionary convergence.</title>
        <authorList>
            <person name="George E."/>
            <person name="Husnik F."/>
            <person name="Tashyreva D."/>
            <person name="Prokopchuk G."/>
            <person name="Horak A."/>
            <person name="Kwong W.K."/>
            <person name="Lukes J."/>
            <person name="Keeling P.J."/>
        </authorList>
    </citation>
    <scope>NUCLEOTIDE SEQUENCE [LARGE SCALE GENOMIC DNA]</scope>
    <source>
        <strain evidence="7">1621</strain>
    </source>
</reference>
<evidence type="ECO:0000256" key="4">
    <source>
        <dbReference type="ARBA" id="ARBA00022825"/>
    </source>
</evidence>
<dbReference type="Gene3D" id="6.20.330.10">
    <property type="match status" value="1"/>
</dbReference>
<evidence type="ECO:0000259" key="6">
    <source>
        <dbReference type="Pfam" id="PF01343"/>
    </source>
</evidence>
<dbReference type="CDD" id="cd07023">
    <property type="entry name" value="S49_Sppa_N_C"/>
    <property type="match status" value="1"/>
</dbReference>
<keyword evidence="5" id="KW-0472">Membrane</keyword>
<evidence type="ECO:0000256" key="1">
    <source>
        <dbReference type="ARBA" id="ARBA00008683"/>
    </source>
</evidence>
<keyword evidence="4" id="KW-0720">Serine protease</keyword>
<accession>A0A5C0UHT2</accession>
<dbReference type="OrthoDB" id="9764363at2"/>
<dbReference type="InterPro" id="IPR002142">
    <property type="entry name" value="Peptidase_S49"/>
</dbReference>
<dbReference type="Proteomes" id="UP000323844">
    <property type="component" value="Chromosome"/>
</dbReference>
<proteinExistence type="inferred from homology"/>
<dbReference type="GO" id="GO:0008236">
    <property type="term" value="F:serine-type peptidase activity"/>
    <property type="evidence" value="ECO:0007669"/>
    <property type="project" value="UniProtKB-KW"/>
</dbReference>
<evidence type="ECO:0000256" key="3">
    <source>
        <dbReference type="ARBA" id="ARBA00022801"/>
    </source>
</evidence>
<comment type="similarity">
    <text evidence="1">Belongs to the peptidase S49 family.</text>
</comment>
<dbReference type="EMBL" id="CP043312">
    <property type="protein sequence ID" value="QEK39606.1"/>
    <property type="molecule type" value="Genomic_DNA"/>
</dbReference>
<evidence type="ECO:0000256" key="5">
    <source>
        <dbReference type="SAM" id="Phobius"/>
    </source>
</evidence>
<gene>
    <name evidence="7" type="ORF">FZC37_01490</name>
</gene>
<keyword evidence="3" id="KW-0378">Hydrolase</keyword>
<evidence type="ECO:0000313" key="7">
    <source>
        <dbReference type="EMBL" id="QEK39606.1"/>
    </source>
</evidence>
<dbReference type="PANTHER" id="PTHR42987:SF8">
    <property type="entry name" value="PROTEINASE"/>
    <property type="match status" value="1"/>
</dbReference>
<dbReference type="Gene3D" id="3.90.226.10">
    <property type="entry name" value="2-enoyl-CoA Hydratase, Chain A, domain 1"/>
    <property type="match status" value="1"/>
</dbReference>
<dbReference type="InterPro" id="IPR047272">
    <property type="entry name" value="S49_SppA_C"/>
</dbReference>
<keyword evidence="5" id="KW-0812">Transmembrane</keyword>
<dbReference type="SUPFAM" id="SSF52096">
    <property type="entry name" value="ClpP/crotonase"/>
    <property type="match status" value="1"/>
</dbReference>
<dbReference type="Pfam" id="PF01343">
    <property type="entry name" value="Peptidase_S49"/>
    <property type="match status" value="1"/>
</dbReference>
<dbReference type="AlphaFoldDB" id="A0A5C0UHT2"/>
<name>A0A5C0UHT2_9RICK</name>
<dbReference type="PANTHER" id="PTHR42987">
    <property type="entry name" value="PEPTIDASE S49"/>
    <property type="match status" value="1"/>
</dbReference>
<evidence type="ECO:0000256" key="2">
    <source>
        <dbReference type="ARBA" id="ARBA00022670"/>
    </source>
</evidence>
<feature type="domain" description="Peptidase S49" evidence="6">
    <location>
        <begin position="114"/>
        <end position="260"/>
    </location>
</feature>
<dbReference type="InterPro" id="IPR029045">
    <property type="entry name" value="ClpP/crotonase-like_dom_sf"/>
</dbReference>
<dbReference type="RefSeq" id="WP_148951967.1">
    <property type="nucleotide sequence ID" value="NZ_CP043312.1"/>
</dbReference>
<dbReference type="GO" id="GO:0006508">
    <property type="term" value="P:proteolysis"/>
    <property type="evidence" value="ECO:0007669"/>
    <property type="project" value="UniProtKB-KW"/>
</dbReference>
<protein>
    <submittedName>
        <fullName evidence="7">S49 family peptidase</fullName>
    </submittedName>
</protein>
<sequence length="310" mass="34625">MFKGFGLGVIMELRKKYIIYSVVAALILSLVFRCAIVDGFRCLVDKPKNVVSVIRLEGEILDSPGCPSWNNIRADVEKAFAHKGLKAVCLLINSGGGSGVQARIVFNGIRRLAKKKKVSVYSFVEDCACSAAYKIACVGDKIIACTDGSVVGGIGVIYRGFGYVDIAKKLGIERRIIASHKSKNFLDPYSPVNEHDEKWYKNEIMDVAYKNFVSFVKRERGKRLKSDSAELFSGRIWCAEHALSLGLIDDVKDMQDFVNEHYGKDVAIKWPFVKKKSFMGMPLDAITHLICSSFRLELKKLLEQEVGCYN</sequence>
<feature type="transmembrane region" description="Helical" evidence="5">
    <location>
        <begin position="17"/>
        <end position="36"/>
    </location>
</feature>
<dbReference type="KEGG" id="snay:FZC37_01490"/>
<organism evidence="7 8">
    <name type="scientific">Candidatus Sneabacter namystus</name>
    <dbReference type="NCBI Taxonomy" id="2601646"/>
    <lineage>
        <taxon>Bacteria</taxon>
        <taxon>Pseudomonadati</taxon>
        <taxon>Pseudomonadota</taxon>
        <taxon>Alphaproteobacteria</taxon>
        <taxon>Rickettsiales</taxon>
        <taxon>Rickettsiaceae</taxon>
        <taxon>Rickettsieae</taxon>
        <taxon>Candidatus Sneabacter</taxon>
    </lineage>
</organism>
<keyword evidence="2" id="KW-0645">Protease</keyword>